<dbReference type="RefSeq" id="XP_003716685.1">
    <property type="nucleotide sequence ID" value="XM_003716637.1"/>
</dbReference>
<dbReference type="KEGG" id="mgr:MGG_12732"/>
<evidence type="ECO:0000313" key="2">
    <source>
        <dbReference type="EMBL" id="EHA50366.1"/>
    </source>
</evidence>
<gene>
    <name evidence="2" type="ORF">MGG_12732</name>
</gene>
<feature type="region of interest" description="Disordered" evidence="1">
    <location>
        <begin position="1"/>
        <end position="49"/>
    </location>
</feature>
<evidence type="ECO:0000313" key="3">
    <source>
        <dbReference type="Proteomes" id="UP000009058"/>
    </source>
</evidence>
<reference key="2">
    <citation type="submission" date="2011-05" db="EMBL/GenBank/DDBJ databases">
        <title>The Genome Sequence of Magnaporthe oryzae 70-15.</title>
        <authorList>
            <consortium name="The Broad Institute Genome Sequencing Platform"/>
            <person name="Ma L.-J."/>
            <person name="Dead R."/>
            <person name="Young S.K."/>
            <person name="Zeng Q."/>
            <person name="Gargeya S."/>
            <person name="Fitzgerald M."/>
            <person name="Haas B."/>
            <person name="Abouelleil A."/>
            <person name="Alvarado L."/>
            <person name="Arachchi H.M."/>
            <person name="Berlin A."/>
            <person name="Brown A."/>
            <person name="Chapman S.B."/>
            <person name="Chen Z."/>
            <person name="Dunbar C."/>
            <person name="Freedman E."/>
            <person name="Gearin G."/>
            <person name="Gellesch M."/>
            <person name="Goldberg J."/>
            <person name="Griggs A."/>
            <person name="Gujja S."/>
            <person name="Heiman D."/>
            <person name="Howarth C."/>
            <person name="Larson L."/>
            <person name="Lui A."/>
            <person name="MacDonald P.J.P."/>
            <person name="Mehta T."/>
            <person name="Montmayeur A."/>
            <person name="Murphy C."/>
            <person name="Neiman D."/>
            <person name="Pearson M."/>
            <person name="Priest M."/>
            <person name="Roberts A."/>
            <person name="Saif S."/>
            <person name="Shea T."/>
            <person name="Shenoy N."/>
            <person name="Sisk P."/>
            <person name="Stolte C."/>
            <person name="Sykes S."/>
            <person name="Yandava C."/>
            <person name="Wortman J."/>
            <person name="Nusbaum C."/>
            <person name="Birren B."/>
        </authorList>
    </citation>
    <scope>NUCLEOTIDE SEQUENCE</scope>
    <source>
        <strain>70-15</strain>
    </source>
</reference>
<feature type="compositionally biased region" description="Polar residues" evidence="1">
    <location>
        <begin position="22"/>
        <end position="34"/>
    </location>
</feature>
<keyword evidence="3" id="KW-1185">Reference proteome</keyword>
<dbReference type="EMBL" id="CM001234">
    <property type="protein sequence ID" value="EHA50366.1"/>
    <property type="molecule type" value="Genomic_DNA"/>
</dbReference>
<evidence type="ECO:0000256" key="1">
    <source>
        <dbReference type="SAM" id="MobiDB-lite"/>
    </source>
</evidence>
<sequence length="182" mass="19983">MKSRQLPSDEPSVRLKARGRVSEQTSGPSPALNNTTTTTTTTPLSFCPGSSLNEDQNGFGKLLHEEYMLIMCFFPRCIFADGVFLVSVDPLDSQLAGGKDLCRSVHGRVVEKEEEVGRNTNLIPLAPDQEGQLRNGTRGFEFPLVFPELKMSMANLKSNSFSCKPVEEVFGGRLLNGPQTPF</sequence>
<name>G4N9H4_PYRO7</name>
<dbReference type="Proteomes" id="UP000009058">
    <property type="component" value="Chromosome 4"/>
</dbReference>
<accession>G4N9H4</accession>
<dbReference type="AlphaFoldDB" id="G4N9H4"/>
<dbReference type="HOGENOM" id="CLU_1482271_0_0_1"/>
<organism evidence="2 3">
    <name type="scientific">Pyricularia oryzae (strain 70-15 / ATCC MYA-4617 / FGSC 8958)</name>
    <name type="common">Rice blast fungus</name>
    <name type="synonym">Magnaporthe oryzae</name>
    <dbReference type="NCBI Taxonomy" id="242507"/>
    <lineage>
        <taxon>Eukaryota</taxon>
        <taxon>Fungi</taxon>
        <taxon>Dikarya</taxon>
        <taxon>Ascomycota</taxon>
        <taxon>Pezizomycotina</taxon>
        <taxon>Sordariomycetes</taxon>
        <taxon>Sordariomycetidae</taxon>
        <taxon>Magnaporthales</taxon>
        <taxon>Pyriculariaceae</taxon>
        <taxon>Pyricularia</taxon>
    </lineage>
</organism>
<protein>
    <submittedName>
        <fullName evidence="2">Uncharacterized protein</fullName>
    </submittedName>
</protein>
<dbReference type="GeneID" id="5050107"/>
<dbReference type="VEuPathDB" id="FungiDB:MGG_12732"/>
<reference evidence="2 3" key="1">
    <citation type="journal article" date="2005" name="Nature">
        <title>The genome sequence of the rice blast fungus Magnaporthe grisea.</title>
        <authorList>
            <person name="Dean R.A."/>
            <person name="Talbot N.J."/>
            <person name="Ebbole D.J."/>
            <person name="Farman M.L."/>
            <person name="Mitchell T.K."/>
            <person name="Orbach M.J."/>
            <person name="Thon M."/>
            <person name="Kulkarni R."/>
            <person name="Xu J.R."/>
            <person name="Pan H."/>
            <person name="Read N.D."/>
            <person name="Lee Y.H."/>
            <person name="Carbone I."/>
            <person name="Brown D."/>
            <person name="Oh Y.Y."/>
            <person name="Donofrio N."/>
            <person name="Jeong J.S."/>
            <person name="Soanes D.M."/>
            <person name="Djonovic S."/>
            <person name="Kolomiets E."/>
            <person name="Rehmeyer C."/>
            <person name="Li W."/>
            <person name="Harding M."/>
            <person name="Kim S."/>
            <person name="Lebrun M.H."/>
            <person name="Bohnert H."/>
            <person name="Coughlan S."/>
            <person name="Butler J."/>
            <person name="Calvo S."/>
            <person name="Ma L.J."/>
            <person name="Nicol R."/>
            <person name="Purcell S."/>
            <person name="Nusbaum C."/>
            <person name="Galagan J.E."/>
            <person name="Birren B.W."/>
        </authorList>
    </citation>
    <scope>NUCLEOTIDE SEQUENCE [LARGE SCALE GENOMIC DNA]</scope>
    <source>
        <strain evidence="3">70-15 / ATCC MYA-4617 / FGSC 8958</strain>
    </source>
</reference>
<proteinExistence type="predicted"/>
<dbReference type="InParanoid" id="G4N9H4"/>